<sequence length="37" mass="4514">RIRENMYFYLSFSFCNSIDTIVKDPFGEKVKDWEVVH</sequence>
<proteinExistence type="predicted"/>
<organism evidence="1 2">
    <name type="scientific">Caenorhabditis japonica</name>
    <dbReference type="NCBI Taxonomy" id="281687"/>
    <lineage>
        <taxon>Eukaryota</taxon>
        <taxon>Metazoa</taxon>
        <taxon>Ecdysozoa</taxon>
        <taxon>Nematoda</taxon>
        <taxon>Chromadorea</taxon>
        <taxon>Rhabditida</taxon>
        <taxon>Rhabditina</taxon>
        <taxon>Rhabditomorpha</taxon>
        <taxon>Rhabditoidea</taxon>
        <taxon>Rhabditidae</taxon>
        <taxon>Peloderinae</taxon>
        <taxon>Caenorhabditis</taxon>
    </lineage>
</organism>
<evidence type="ECO:0000313" key="2">
    <source>
        <dbReference type="Proteomes" id="UP000005237"/>
    </source>
</evidence>
<keyword evidence="2" id="KW-1185">Reference proteome</keyword>
<accession>A0A8R1I7T0</accession>
<name>A0A8R1I7T0_CAEJA</name>
<dbReference type="EnsemblMetazoa" id="CJA25172.1">
    <property type="protein sequence ID" value="CJA25172.1"/>
    <property type="gene ID" value="WBGene00180744"/>
</dbReference>
<reference evidence="1" key="2">
    <citation type="submission" date="2022-06" db="UniProtKB">
        <authorList>
            <consortium name="EnsemblMetazoa"/>
        </authorList>
    </citation>
    <scope>IDENTIFICATION</scope>
    <source>
        <strain evidence="1">DF5081</strain>
    </source>
</reference>
<protein>
    <submittedName>
        <fullName evidence="1">Uncharacterized protein</fullName>
    </submittedName>
</protein>
<dbReference type="AlphaFoldDB" id="A0A8R1I7T0"/>
<evidence type="ECO:0000313" key="1">
    <source>
        <dbReference type="EnsemblMetazoa" id="CJA25172.1"/>
    </source>
</evidence>
<reference evidence="2" key="1">
    <citation type="submission" date="2010-08" db="EMBL/GenBank/DDBJ databases">
        <authorList>
            <consortium name="Caenorhabditis japonica Sequencing Consortium"/>
            <person name="Wilson R.K."/>
        </authorList>
    </citation>
    <scope>NUCLEOTIDE SEQUENCE [LARGE SCALE GENOMIC DNA]</scope>
    <source>
        <strain evidence="2">DF5081</strain>
    </source>
</reference>
<dbReference type="Proteomes" id="UP000005237">
    <property type="component" value="Unassembled WGS sequence"/>
</dbReference>